<gene>
    <name evidence="2" type="ORF">LZ012_09880</name>
</gene>
<keyword evidence="3" id="KW-1185">Reference proteome</keyword>
<feature type="transmembrane region" description="Helical" evidence="1">
    <location>
        <begin position="6"/>
        <end position="23"/>
    </location>
</feature>
<evidence type="ECO:0000313" key="2">
    <source>
        <dbReference type="EMBL" id="MCG2577302.1"/>
    </source>
</evidence>
<evidence type="ECO:0000256" key="1">
    <source>
        <dbReference type="SAM" id="Phobius"/>
    </source>
</evidence>
<dbReference type="EMBL" id="JAKLTN010000002">
    <property type="protein sequence ID" value="MCG2577302.1"/>
    <property type="molecule type" value="Genomic_DNA"/>
</dbReference>
<dbReference type="Proteomes" id="UP001165384">
    <property type="component" value="Unassembled WGS sequence"/>
</dbReference>
<keyword evidence="1" id="KW-1133">Transmembrane helix</keyword>
<dbReference type="RefSeq" id="WP_275710240.1">
    <property type="nucleotide sequence ID" value="NZ_JAKLTN010000002.1"/>
</dbReference>
<evidence type="ECO:0000313" key="3">
    <source>
        <dbReference type="Proteomes" id="UP001165384"/>
    </source>
</evidence>
<sequence>MNKKILIDLIGIELIALVVVIGYKLSPMLLPKADVTVFPDPACNLQKQACAVTLPSGGQVELSMGGKPIPLVKPFEVQVMTHAMSPSRVEVDFTGIDMNMGLNRPELAKRGDGRFSGEATLPVCITGHMEWQATVLIEAGNERIAVPYRFTSGGQE</sequence>
<organism evidence="2 3">
    <name type="scientific">Dechloromonas hankyongensis</name>
    <dbReference type="NCBI Taxonomy" id="2908002"/>
    <lineage>
        <taxon>Bacteria</taxon>
        <taxon>Pseudomonadati</taxon>
        <taxon>Pseudomonadota</taxon>
        <taxon>Betaproteobacteria</taxon>
        <taxon>Rhodocyclales</taxon>
        <taxon>Azonexaceae</taxon>
        <taxon>Dechloromonas</taxon>
    </lineage>
</organism>
<comment type="caution">
    <text evidence="2">The sequence shown here is derived from an EMBL/GenBank/DDBJ whole genome shotgun (WGS) entry which is preliminary data.</text>
</comment>
<name>A0ABS9K292_9RHOO</name>
<keyword evidence="1" id="KW-0472">Membrane</keyword>
<accession>A0ABS9K292</accession>
<reference evidence="2" key="1">
    <citation type="submission" date="2022-01" db="EMBL/GenBank/DDBJ databases">
        <authorList>
            <person name="Jo J.-H."/>
            <person name="Im W.-T."/>
        </authorList>
    </citation>
    <scope>NUCLEOTIDE SEQUENCE</scope>
    <source>
        <strain evidence="2">XY25</strain>
    </source>
</reference>
<protein>
    <recommendedName>
        <fullName evidence="4">YtkA-like domain-containing protein</fullName>
    </recommendedName>
</protein>
<proteinExistence type="predicted"/>
<keyword evidence="1" id="KW-0812">Transmembrane</keyword>
<evidence type="ECO:0008006" key="4">
    <source>
        <dbReference type="Google" id="ProtNLM"/>
    </source>
</evidence>